<dbReference type="EMBL" id="JAVFHQ010000011">
    <property type="protein sequence ID" value="KAK4547245.1"/>
    <property type="molecule type" value="Genomic_DNA"/>
</dbReference>
<evidence type="ECO:0000256" key="1">
    <source>
        <dbReference type="SAM" id="MobiDB-lite"/>
    </source>
</evidence>
<evidence type="ECO:0000313" key="4">
    <source>
        <dbReference type="EMBL" id="KAK4547245.1"/>
    </source>
</evidence>
<name>A0AAV9JNW1_9PEZI</name>
<feature type="region of interest" description="Disordered" evidence="1">
    <location>
        <begin position="938"/>
        <end position="1089"/>
    </location>
</feature>
<dbReference type="AlphaFoldDB" id="A0AAV9JNW1"/>
<feature type="signal peptide" evidence="3">
    <location>
        <begin position="1"/>
        <end position="22"/>
    </location>
</feature>
<feature type="chain" id="PRO_5043361989" evidence="3">
    <location>
        <begin position="23"/>
        <end position="1089"/>
    </location>
</feature>
<proteinExistence type="predicted"/>
<keyword evidence="3" id="KW-0732">Signal</keyword>
<keyword evidence="5" id="KW-1185">Reference proteome</keyword>
<reference evidence="4 5" key="1">
    <citation type="submission" date="2021-11" db="EMBL/GenBank/DDBJ databases">
        <title>Black yeast isolated from Biological Soil Crust.</title>
        <authorList>
            <person name="Kurbessoian T."/>
        </authorList>
    </citation>
    <scope>NUCLEOTIDE SEQUENCE [LARGE SCALE GENOMIC DNA]</scope>
    <source>
        <strain evidence="4 5">CCFEE 5522</strain>
    </source>
</reference>
<gene>
    <name evidence="4" type="ORF">LTR36_000900</name>
</gene>
<evidence type="ECO:0000256" key="2">
    <source>
        <dbReference type="SAM" id="Phobius"/>
    </source>
</evidence>
<dbReference type="PROSITE" id="PS51257">
    <property type="entry name" value="PROKAR_LIPOPROTEIN"/>
    <property type="match status" value="1"/>
</dbReference>
<accession>A0AAV9JNW1</accession>
<keyword evidence="2" id="KW-0812">Transmembrane</keyword>
<feature type="transmembrane region" description="Helical" evidence="2">
    <location>
        <begin position="884"/>
        <end position="908"/>
    </location>
</feature>
<feature type="compositionally biased region" description="Polar residues" evidence="1">
    <location>
        <begin position="1012"/>
        <end position="1022"/>
    </location>
</feature>
<dbReference type="Proteomes" id="UP001324427">
    <property type="component" value="Unassembled WGS sequence"/>
</dbReference>
<evidence type="ECO:0000256" key="3">
    <source>
        <dbReference type="SAM" id="SignalP"/>
    </source>
</evidence>
<evidence type="ECO:0000313" key="5">
    <source>
        <dbReference type="Proteomes" id="UP001324427"/>
    </source>
</evidence>
<sequence length="1089" mass="116350">MRAPTFFLALGLTGCVLGSADGQHDERHHEIDTSASSGFDDLYNGWWPPVARDADSPTDDNPDQLADGSVARSSSAVQHANLERDDTATEAMLPTDLMPSGQRAPPSPSDHGVIECCAKGLACCPGNWDNTKRDFFDNLGDFLHNAADKGQDLGEEGWDRLKDVFNLDDWKREVEPEAVSDTPAFLCRGPCTDCAAFEQFIGNGAIPTPGAALSARDETRNTPGFVSTTIIDGTPAVFSVQATSPQVDVLKYGDSVTTVTLSEQQQSEVPGLDLSDLSELTIGWATTLTVEDGNGSPVTEVLIVTATDPIAGVGIEASHGRTSTTTAALADVLNEAMASAYGAAERQERDDCGRRSTSVDTWTDSAGVSNTATFTYTLDGRDAEPTEHIESAGSLHNQKRQASVSTVSVTTTTVPVSTMSVTTTVPVSTVPVSTVPVTTTISDPMMQTTDADGNTIWVTRTGDWASTTVTLSAAGLTLTVFPNTTSPSPSTVTTTVSAAQPTLTKIHTTIITETMFDPFQRCTKKANPYLASTTTVAYLFGKEIFITNATQTLNNTVFVVPPSPQATLFPLSRYENYVLALLDLAQNEDALNKNARDILDADMGDVRDRHPSINWVMVAELGYVLQQAHNTIDRELAMKFATIWVLEHPEVSGQSKGAAASSGRDTIAGLGGTLITVTPPVQSISAPSQLTKRDGALAMTEANINGHSFPITRSTQTHNGNTVYVVATTTPFNYASAARHNQKYPKSKIMPPACEKGGNKTQCKIAKCMMKHYKPINITTVFPAAMLGDRGETAYGYFTHSTELTGAHFGKTKASATYYPTKVTASIGKDMRLTPTASVQVPSGVNLQRLRGIQGDTKVWDHKSCCKRCQWEAANPINANKWKWIAGAIGLLSLILALLSCLCCYKLFRRHRAKTRADPNRSYRRRLGLLGRRRNDPTAVVVDPATGQPMAEVVPTPVHDPAPATNPDHPGPTTGTEGPTEGRGTLGRKAEEGRGPVHFAEGTAPAAGQPKVVTTPSGEQVVTTAPTGAPPTEHPASGPTENVEPINARHDGANDGVPTGRQTADMGSMRGRRKNRHDGAHPDLLNVRF</sequence>
<comment type="caution">
    <text evidence="4">The sequence shown here is derived from an EMBL/GenBank/DDBJ whole genome shotgun (WGS) entry which is preliminary data.</text>
</comment>
<protein>
    <submittedName>
        <fullName evidence="4">Uncharacterized protein</fullName>
    </submittedName>
</protein>
<feature type="compositionally biased region" description="Basic and acidic residues" evidence="1">
    <location>
        <begin position="345"/>
        <end position="354"/>
    </location>
</feature>
<feature type="region of interest" description="Disordered" evidence="1">
    <location>
        <begin position="50"/>
        <end position="85"/>
    </location>
</feature>
<keyword evidence="2" id="KW-0472">Membrane</keyword>
<feature type="compositionally biased region" description="Low complexity" evidence="1">
    <location>
        <begin position="971"/>
        <end position="983"/>
    </location>
</feature>
<feature type="region of interest" description="Disordered" evidence="1">
    <location>
        <begin position="344"/>
        <end position="364"/>
    </location>
</feature>
<feature type="compositionally biased region" description="Polar residues" evidence="1">
    <location>
        <begin position="355"/>
        <end position="364"/>
    </location>
</feature>
<keyword evidence="2" id="KW-1133">Transmembrane helix</keyword>
<organism evidence="4 5">
    <name type="scientific">Oleoguttula mirabilis</name>
    <dbReference type="NCBI Taxonomy" id="1507867"/>
    <lineage>
        <taxon>Eukaryota</taxon>
        <taxon>Fungi</taxon>
        <taxon>Dikarya</taxon>
        <taxon>Ascomycota</taxon>
        <taxon>Pezizomycotina</taxon>
        <taxon>Dothideomycetes</taxon>
        <taxon>Dothideomycetidae</taxon>
        <taxon>Mycosphaerellales</taxon>
        <taxon>Teratosphaeriaceae</taxon>
        <taxon>Oleoguttula</taxon>
    </lineage>
</organism>